<dbReference type="PANTHER" id="PTHR33392">
    <property type="entry name" value="POLYISOPRENYL-TEICHOIC ACID--PEPTIDOGLYCAN TEICHOIC ACID TRANSFERASE TAGU"/>
    <property type="match status" value="1"/>
</dbReference>
<protein>
    <submittedName>
        <fullName evidence="4">Unannotated protein</fullName>
    </submittedName>
</protein>
<dbReference type="Pfam" id="PF03816">
    <property type="entry name" value="LytR_cpsA_psr"/>
    <property type="match status" value="1"/>
</dbReference>
<dbReference type="EMBL" id="CAFBPS010000020">
    <property type="protein sequence ID" value="CAB5024367.1"/>
    <property type="molecule type" value="Genomic_DNA"/>
</dbReference>
<feature type="domain" description="Cell envelope-related transcriptional attenuator" evidence="3">
    <location>
        <begin position="97"/>
        <end position="250"/>
    </location>
</feature>
<dbReference type="AlphaFoldDB" id="A0A6J6QXY0"/>
<evidence type="ECO:0000313" key="6">
    <source>
        <dbReference type="EMBL" id="CAB4889068.1"/>
    </source>
</evidence>
<dbReference type="Gene3D" id="3.40.630.190">
    <property type="entry name" value="LCP protein"/>
    <property type="match status" value="1"/>
</dbReference>
<evidence type="ECO:0000256" key="1">
    <source>
        <dbReference type="SAM" id="MobiDB-lite"/>
    </source>
</evidence>
<accession>A0A6J6QXY0</accession>
<evidence type="ECO:0000313" key="4">
    <source>
        <dbReference type="EMBL" id="CAB4716681.1"/>
    </source>
</evidence>
<dbReference type="InterPro" id="IPR004474">
    <property type="entry name" value="LytR_CpsA_psr"/>
</dbReference>
<evidence type="ECO:0000256" key="2">
    <source>
        <dbReference type="SAM" id="Phobius"/>
    </source>
</evidence>
<evidence type="ECO:0000313" key="7">
    <source>
        <dbReference type="EMBL" id="CAB5024367.1"/>
    </source>
</evidence>
<organism evidence="4">
    <name type="scientific">freshwater metagenome</name>
    <dbReference type="NCBI Taxonomy" id="449393"/>
    <lineage>
        <taxon>unclassified sequences</taxon>
        <taxon>metagenomes</taxon>
        <taxon>ecological metagenomes</taxon>
    </lineage>
</organism>
<dbReference type="EMBL" id="CAFBLJ010000132">
    <property type="protein sequence ID" value="CAB4881572.1"/>
    <property type="molecule type" value="Genomic_DNA"/>
</dbReference>
<dbReference type="EMBL" id="CAFBMF010000006">
    <property type="protein sequence ID" value="CAB4889068.1"/>
    <property type="molecule type" value="Genomic_DNA"/>
</dbReference>
<name>A0A6J6QXY0_9ZZZZ</name>
<keyword evidence="2" id="KW-0472">Membrane</keyword>
<keyword evidence="2" id="KW-1133">Transmembrane helix</keyword>
<evidence type="ECO:0000313" key="5">
    <source>
        <dbReference type="EMBL" id="CAB4881572.1"/>
    </source>
</evidence>
<proteinExistence type="predicted"/>
<dbReference type="PANTHER" id="PTHR33392:SF6">
    <property type="entry name" value="POLYISOPRENYL-TEICHOIC ACID--PEPTIDOGLYCAN TEICHOIC ACID TRANSFERASE TAGU"/>
    <property type="match status" value="1"/>
</dbReference>
<keyword evidence="2" id="KW-0812">Transmembrane</keyword>
<dbReference type="EMBL" id="CAEZYH010000022">
    <property type="protein sequence ID" value="CAB4716681.1"/>
    <property type="molecule type" value="Genomic_DNA"/>
</dbReference>
<gene>
    <name evidence="4" type="ORF">UFOPK2658_00738</name>
    <name evidence="5" type="ORF">UFOPK3304_01696</name>
    <name evidence="6" type="ORF">UFOPK3494_00182</name>
    <name evidence="7" type="ORF">UFOPK4134_00466</name>
</gene>
<dbReference type="InterPro" id="IPR050922">
    <property type="entry name" value="LytR/CpsA/Psr_CW_biosynth"/>
</dbReference>
<sequence>MSSPRPTVRRRRKIFPQINTLTIGAVFVALTAIGLVIATKQQEANVHRADELGGILADKSGPFTNYLLVGSDTRETSDPNSPDYGGIGNTNDAGGRRSDTVMIMHVDNALGVASIMSLPRDLWIDIPGHGTDRLNSAYSHGADVLVNTIQGSLGIPLNHYIEVDFTSFKNIVDALGGVDICFEYPTRDLNTGLNVPTPGCYTLDQYQSLAYARSRYYEVFRDGAWDVDGRADLGRIERQQVFLQAAISKAIQQTSANPMRTSELINAAVDSLTVDPGLNLLETADYLKPLASGGVQRYSLSVVPETVDGKDVLVLGANAGAVLAYFAGTAGPPPIG</sequence>
<feature type="region of interest" description="Disordered" evidence="1">
    <location>
        <begin position="73"/>
        <end position="93"/>
    </location>
</feature>
<reference evidence="4" key="1">
    <citation type="submission" date="2020-05" db="EMBL/GenBank/DDBJ databases">
        <authorList>
            <person name="Chiriac C."/>
            <person name="Salcher M."/>
            <person name="Ghai R."/>
            <person name="Kavagutti S V."/>
        </authorList>
    </citation>
    <scope>NUCLEOTIDE SEQUENCE</scope>
</reference>
<evidence type="ECO:0000259" key="3">
    <source>
        <dbReference type="Pfam" id="PF03816"/>
    </source>
</evidence>
<dbReference type="NCBIfam" id="TIGR00350">
    <property type="entry name" value="lytR_cpsA_psr"/>
    <property type="match status" value="1"/>
</dbReference>
<feature type="transmembrane region" description="Helical" evidence="2">
    <location>
        <begin position="21"/>
        <end position="38"/>
    </location>
</feature>